<dbReference type="Proteomes" id="UP000199028">
    <property type="component" value="Unassembled WGS sequence"/>
</dbReference>
<sequence>MTPLIKRALLIGTEQYLHLSPLACTRADTAALAHVLRHPEIGGFDAVEVLQDADSATVRVVVEDFLSASTEHEQVLLYVSGHGAVTSEFHFAATDTSPSSLEETAISASFVNDALQQCRAAQKIAMFDCCESGGFTTGFTTDVPKSVASAPILRSRGVYVLSSSSATETSYGGGIGPDGQPLPSVFTGEIVDALRSGRADRDGDGKVTIDELFDHVSERVRRLGRGQTPEKSALGVNDRIVLAATWRGPVPAFAPAVPARAAATPRIALAPPHKAGGIWTALLEYYQACLDAETAAPRLMSPADEGRVFVCVPGEEQLLSGALDADGSCPLPDGIGPLVGADDDAELWYGYPTAVLQNAESRGVELAPLLVRPVELVGEPGELRLRQCGPVRPYAPLAKRLLGEEDAQQLLETYAPTWHPGSHSLMVKDINYHLREEFELRLVQELDPEALDVSIDLTSPDSGVSNVALLFTVAHDTRTTGGLTKDLEMLDRKQTQISETALSALASGRAPAPLRPWTNVTPLAANEGQLDIIESAMTTSMTVATGPPGTGKSQLVANLVATAVCAGQSVLVVSTNNRAVDEVWERCEKIVPGSLVRTGSRNKKRDYRQAESDTLTALLKPRPGAATITTRRAELQLAQDHLGRIRAGLGQKATAEQHLLTAGVAREQTALAWQWRLPDTETLPAWALRARKLAKAWFFGHSRRTRFLRNAGWTGGVTPQTCVSAAERADAELRWRRARADPALEWSDEDLSSTLASAEKQVRDTSAALLAAVVAEGARSGGTAVSELLQASGGGTRDWSEVRAVLPHVRGWAVTALSARRFPMDPGLFDLVVIDEASQCLVPYVLPLLFRAKRALVIGDPLQLPPVVTVAPEVEAAARRAAKVRAAWLEERRMAFHRHSTFHACQRAMPMTFMLSEHFRCHPQIAEISNHRFYGSKLTVLTNVSQQKRMDDRAVVWVDVKGKAERLGSGSWVNPAEAAKTRSCVEHLLKMLPEDATVGVVTPFKGQEERISRWFTGNERVRVGTVHTFQGGERDAIVLSLVAADGMRQGSIAWLERQLFLWNVAITRARSHLIVVGDRSLWSERGGTAGALMSAATGPVPDLTGDDVDPLVLRLKQARPDAQLSVPTLGYVADAVVGTGPLLLDRGAGTSEPVRHLRLTLARTALLGPDAKRMHAWTLFDR</sequence>
<dbReference type="Pfam" id="PF00656">
    <property type="entry name" value="Peptidase_C14"/>
    <property type="match status" value="1"/>
</dbReference>
<dbReference type="InterPro" id="IPR041677">
    <property type="entry name" value="DNA2/NAM7_AAA_11"/>
</dbReference>
<dbReference type="SUPFAM" id="SSF52129">
    <property type="entry name" value="Caspase-like"/>
    <property type="match status" value="1"/>
</dbReference>
<feature type="domain" description="DNA2/NAM7 helicase helicase" evidence="7">
    <location>
        <begin position="526"/>
        <end position="611"/>
    </location>
</feature>
<evidence type="ECO:0000259" key="7">
    <source>
        <dbReference type="Pfam" id="PF13086"/>
    </source>
</evidence>
<dbReference type="PANTHER" id="PTHR43788:SF8">
    <property type="entry name" value="DNA-BINDING PROTEIN SMUBP-2"/>
    <property type="match status" value="1"/>
</dbReference>
<dbReference type="GO" id="GO:0043139">
    <property type="term" value="F:5'-3' DNA helicase activity"/>
    <property type="evidence" value="ECO:0007669"/>
    <property type="project" value="TreeGrafter"/>
</dbReference>
<dbReference type="InterPro" id="IPR027417">
    <property type="entry name" value="P-loop_NTPase"/>
</dbReference>
<feature type="domain" description="DNA2/NAM7 helicase helicase" evidence="7">
    <location>
        <begin position="828"/>
        <end position="868"/>
    </location>
</feature>
<dbReference type="InterPro" id="IPR011600">
    <property type="entry name" value="Pept_C14_caspase"/>
</dbReference>
<gene>
    <name evidence="9" type="ORF">SAMN05216195_11210</name>
</gene>
<evidence type="ECO:0000313" key="10">
    <source>
        <dbReference type="Proteomes" id="UP000199028"/>
    </source>
</evidence>
<evidence type="ECO:0000259" key="8">
    <source>
        <dbReference type="Pfam" id="PF13087"/>
    </source>
</evidence>
<dbReference type="GO" id="GO:0006508">
    <property type="term" value="P:proteolysis"/>
    <property type="evidence" value="ECO:0007669"/>
    <property type="project" value="InterPro"/>
</dbReference>
<accession>A0A1H9WL19</accession>
<keyword evidence="2" id="KW-0547">Nucleotide-binding</keyword>
<dbReference type="OrthoDB" id="3197455at2"/>
<dbReference type="AlphaFoldDB" id="A0A1H9WL19"/>
<keyword evidence="5" id="KW-0067">ATP-binding</keyword>
<dbReference type="InterPro" id="IPR018247">
    <property type="entry name" value="EF_Hand_1_Ca_BS"/>
</dbReference>
<evidence type="ECO:0000256" key="3">
    <source>
        <dbReference type="ARBA" id="ARBA00022801"/>
    </source>
</evidence>
<dbReference type="GO" id="GO:0004197">
    <property type="term" value="F:cysteine-type endopeptidase activity"/>
    <property type="evidence" value="ECO:0007669"/>
    <property type="project" value="InterPro"/>
</dbReference>
<evidence type="ECO:0000313" key="9">
    <source>
        <dbReference type="EMBL" id="SES34469.1"/>
    </source>
</evidence>
<dbReference type="GO" id="GO:0005524">
    <property type="term" value="F:ATP binding"/>
    <property type="evidence" value="ECO:0007669"/>
    <property type="project" value="UniProtKB-KW"/>
</dbReference>
<proteinExistence type="inferred from homology"/>
<reference evidence="10" key="1">
    <citation type="submission" date="2016-10" db="EMBL/GenBank/DDBJ databases">
        <authorList>
            <person name="Varghese N."/>
            <person name="Submissions S."/>
        </authorList>
    </citation>
    <scope>NUCLEOTIDE SEQUENCE [LARGE SCALE GENOMIC DNA]</scope>
    <source>
        <strain evidence="10">CGMCC 4.578</strain>
    </source>
</reference>
<dbReference type="RefSeq" id="WP_090069208.1">
    <property type="nucleotide sequence ID" value="NZ_FOFT01000012.1"/>
</dbReference>
<keyword evidence="3" id="KW-0378">Hydrolase</keyword>
<comment type="similarity">
    <text evidence="1">Belongs to the DNA2/NAM7 helicase family.</text>
</comment>
<protein>
    <submittedName>
        <fullName evidence="9">AAA domain-containing protein</fullName>
    </submittedName>
</protein>
<dbReference type="InterPro" id="IPR047187">
    <property type="entry name" value="SF1_C_Upf1"/>
</dbReference>
<keyword evidence="10" id="KW-1185">Reference proteome</keyword>
<feature type="domain" description="Peptidase C14 caspase" evidence="6">
    <location>
        <begin position="6"/>
        <end position="232"/>
    </location>
</feature>
<dbReference type="PANTHER" id="PTHR43788">
    <property type="entry name" value="DNA2/NAM7 HELICASE FAMILY MEMBER"/>
    <property type="match status" value="1"/>
</dbReference>
<dbReference type="Gene3D" id="3.40.50.300">
    <property type="entry name" value="P-loop containing nucleotide triphosphate hydrolases"/>
    <property type="match status" value="2"/>
</dbReference>
<evidence type="ECO:0000256" key="5">
    <source>
        <dbReference type="ARBA" id="ARBA00022840"/>
    </source>
</evidence>
<name>A0A1H9WL19_9PSEU</name>
<dbReference type="InterPro" id="IPR041679">
    <property type="entry name" value="DNA2/NAM7-like_C"/>
</dbReference>
<evidence type="ECO:0000256" key="2">
    <source>
        <dbReference type="ARBA" id="ARBA00022741"/>
    </source>
</evidence>
<dbReference type="PROSITE" id="PS00018">
    <property type="entry name" value="EF_HAND_1"/>
    <property type="match status" value="1"/>
</dbReference>
<dbReference type="Pfam" id="PF13086">
    <property type="entry name" value="AAA_11"/>
    <property type="match status" value="2"/>
</dbReference>
<dbReference type="EMBL" id="FOFT01000012">
    <property type="protein sequence ID" value="SES34469.1"/>
    <property type="molecule type" value="Genomic_DNA"/>
</dbReference>
<dbReference type="CDD" id="cd18808">
    <property type="entry name" value="SF1_C_Upf1"/>
    <property type="match status" value="1"/>
</dbReference>
<dbReference type="NCBIfam" id="NF047832">
    <property type="entry name" value="caspase_w_EACC1"/>
    <property type="match status" value="1"/>
</dbReference>
<dbReference type="Pfam" id="PF13087">
    <property type="entry name" value="AAA_12"/>
    <property type="match status" value="1"/>
</dbReference>
<dbReference type="Gene3D" id="3.40.50.1460">
    <property type="match status" value="1"/>
</dbReference>
<dbReference type="SUPFAM" id="SSF52540">
    <property type="entry name" value="P-loop containing nucleoside triphosphate hydrolases"/>
    <property type="match status" value="1"/>
</dbReference>
<evidence type="ECO:0000256" key="1">
    <source>
        <dbReference type="ARBA" id="ARBA00007913"/>
    </source>
</evidence>
<dbReference type="InterPro" id="IPR050534">
    <property type="entry name" value="Coronavir_polyprotein_1ab"/>
</dbReference>
<evidence type="ECO:0000256" key="4">
    <source>
        <dbReference type="ARBA" id="ARBA00022806"/>
    </source>
</evidence>
<evidence type="ECO:0000259" key="6">
    <source>
        <dbReference type="Pfam" id="PF00656"/>
    </source>
</evidence>
<feature type="domain" description="DNA2/NAM7 helicase-like C-terminal" evidence="8">
    <location>
        <begin position="900"/>
        <end position="1079"/>
    </location>
</feature>
<organism evidence="9 10">
    <name type="scientific">Lentzea flaviverrucosa</name>
    <dbReference type="NCBI Taxonomy" id="200379"/>
    <lineage>
        <taxon>Bacteria</taxon>
        <taxon>Bacillati</taxon>
        <taxon>Actinomycetota</taxon>
        <taxon>Actinomycetes</taxon>
        <taxon>Pseudonocardiales</taxon>
        <taxon>Pseudonocardiaceae</taxon>
        <taxon>Lentzea</taxon>
    </lineage>
</organism>
<dbReference type="InterPro" id="IPR029030">
    <property type="entry name" value="Caspase-like_dom_sf"/>
</dbReference>
<keyword evidence="4" id="KW-0347">Helicase</keyword>